<dbReference type="AlphaFoldDB" id="A0A430L878"/>
<comment type="caution">
    <text evidence="1">The sequence shown here is derived from an EMBL/GenBank/DDBJ whole genome shotgun (WGS) entry which is preliminary data.</text>
</comment>
<evidence type="ECO:0000313" key="2">
    <source>
        <dbReference type="Proteomes" id="UP000287124"/>
    </source>
</evidence>
<organism evidence="1 2">
    <name type="scientific">Fusarium euwallaceae</name>
    <dbReference type="NCBI Taxonomy" id="1147111"/>
    <lineage>
        <taxon>Eukaryota</taxon>
        <taxon>Fungi</taxon>
        <taxon>Dikarya</taxon>
        <taxon>Ascomycota</taxon>
        <taxon>Pezizomycotina</taxon>
        <taxon>Sordariomycetes</taxon>
        <taxon>Hypocreomycetidae</taxon>
        <taxon>Hypocreales</taxon>
        <taxon>Nectriaceae</taxon>
        <taxon>Fusarium</taxon>
        <taxon>Fusarium solani species complex</taxon>
    </lineage>
</organism>
<reference evidence="1 2" key="1">
    <citation type="submission" date="2017-06" db="EMBL/GenBank/DDBJ databases">
        <title>Comparative genomic analysis of Ambrosia Fusariam Clade fungi.</title>
        <authorList>
            <person name="Stajich J.E."/>
            <person name="Carrillo J."/>
            <person name="Kijimoto T."/>
            <person name="Eskalen A."/>
            <person name="O'Donnell K."/>
            <person name="Kasson M."/>
        </authorList>
    </citation>
    <scope>NUCLEOTIDE SEQUENCE [LARGE SCALE GENOMIC DNA]</scope>
    <source>
        <strain evidence="1 2">UCR1854</strain>
    </source>
</reference>
<name>A0A430L878_9HYPO</name>
<evidence type="ECO:0000313" key="1">
    <source>
        <dbReference type="EMBL" id="RTE71922.1"/>
    </source>
</evidence>
<dbReference type="EMBL" id="MIKF01000343">
    <property type="protein sequence ID" value="RTE71922.1"/>
    <property type="molecule type" value="Genomic_DNA"/>
</dbReference>
<dbReference type="Proteomes" id="UP000287124">
    <property type="component" value="Unassembled WGS sequence"/>
</dbReference>
<sequence>MASHRHEANLDYDGHRRRYNFSPYRISDEVYHAAWSAALAYFKVSNENAKKKDHQWDLWSWTCNARHRKGEVNWNSLCIEMTWEGVGSDIVSSARRSLFEYVTC</sequence>
<gene>
    <name evidence="1" type="ORF">BHE90_013683</name>
</gene>
<protein>
    <submittedName>
        <fullName evidence="1">Uncharacterized protein</fullName>
    </submittedName>
</protein>
<keyword evidence="2" id="KW-1185">Reference proteome</keyword>
<proteinExistence type="predicted"/>
<accession>A0A430L878</accession>